<dbReference type="GO" id="GO:0016491">
    <property type="term" value="F:oxidoreductase activity"/>
    <property type="evidence" value="ECO:0007669"/>
    <property type="project" value="UniProtKB-KW"/>
</dbReference>
<dbReference type="RefSeq" id="WP_130185429.1">
    <property type="nucleotide sequence ID" value="NZ_CP035913.1"/>
</dbReference>
<feature type="domain" description="Alcohol dehydrogenase-like C-terminal" evidence="2">
    <location>
        <begin position="169"/>
        <end position="295"/>
    </location>
</feature>
<dbReference type="Gene3D" id="3.90.180.10">
    <property type="entry name" value="Medium-chain alcohol dehydrogenases, catalytic domain"/>
    <property type="match status" value="1"/>
</dbReference>
<dbReference type="InterPro" id="IPR011032">
    <property type="entry name" value="GroES-like_sf"/>
</dbReference>
<keyword evidence="1" id="KW-0560">Oxidoreductase</keyword>
<evidence type="ECO:0000313" key="4">
    <source>
        <dbReference type="EMBL" id="QBE62293.1"/>
    </source>
</evidence>
<evidence type="ECO:0000259" key="3">
    <source>
        <dbReference type="Pfam" id="PF08240"/>
    </source>
</evidence>
<gene>
    <name evidence="4" type="ORF">EWM63_04250</name>
</gene>
<dbReference type="InterPro" id="IPR013149">
    <property type="entry name" value="ADH-like_C"/>
</dbReference>
<sequence>MKAVVCESPGELRLVERPVPQAGPGEVLLRVRRIGLCGTDMHIFRGTQPYLSYPRVMGHELSGEIVTAPEDSGLHAGDPVYVMPYLSCGGCVACRQGKTNCCTRIQVLGVHRDGGMAEYLALPARFVFRTDGISLDDAAMLEFLAIGAHAVRRGAVGTGQNVLVAGAGPIGIAVALFARLQGGKVTVLDAREDRLAFCRQALGIDRTVTVGDGDSAALAALTNGEYYDAVFDATGNARAMERGLEFVAHGGTYVLVSIVRDRISFDDPEFHKRETTLLGSRNATADDFRTVLAAMKAGQVPTGLMNTHRVTLDGFVDALPRWMDPAAGVIKAIVEV</sequence>
<dbReference type="SUPFAM" id="SSF50129">
    <property type="entry name" value="GroES-like"/>
    <property type="match status" value="1"/>
</dbReference>
<reference evidence="4 5" key="1">
    <citation type="submission" date="2019-02" db="EMBL/GenBank/DDBJ databases">
        <title>Draft Genome Sequences of Six Type Strains of the Genus Massilia.</title>
        <authorList>
            <person name="Miess H."/>
            <person name="Frediansyhah A."/>
            <person name="Gross H."/>
        </authorList>
    </citation>
    <scope>NUCLEOTIDE SEQUENCE [LARGE SCALE GENOMIC DNA]</scope>
    <source>
        <strain evidence="4 5">DSM 17473</strain>
    </source>
</reference>
<protein>
    <submittedName>
        <fullName evidence="4">Zinc-binding alcohol dehydrogenase family protein</fullName>
    </submittedName>
</protein>
<dbReference type="Pfam" id="PF00107">
    <property type="entry name" value="ADH_zinc_N"/>
    <property type="match status" value="1"/>
</dbReference>
<dbReference type="SUPFAM" id="SSF51735">
    <property type="entry name" value="NAD(P)-binding Rossmann-fold domains"/>
    <property type="match status" value="1"/>
</dbReference>
<dbReference type="EMBL" id="CP035913">
    <property type="protein sequence ID" value="QBE62293.1"/>
    <property type="molecule type" value="Genomic_DNA"/>
</dbReference>
<dbReference type="InterPro" id="IPR036291">
    <property type="entry name" value="NAD(P)-bd_dom_sf"/>
</dbReference>
<dbReference type="InterPro" id="IPR050129">
    <property type="entry name" value="Zn_alcohol_dh"/>
</dbReference>
<dbReference type="AlphaFoldDB" id="A0A4V0Z358"/>
<dbReference type="KEGG" id="plue:EWM63_04250"/>
<evidence type="ECO:0000256" key="1">
    <source>
        <dbReference type="ARBA" id="ARBA00023002"/>
    </source>
</evidence>
<evidence type="ECO:0000259" key="2">
    <source>
        <dbReference type="Pfam" id="PF00107"/>
    </source>
</evidence>
<dbReference type="Pfam" id="PF08240">
    <property type="entry name" value="ADH_N"/>
    <property type="match status" value="1"/>
</dbReference>
<dbReference type="Gene3D" id="3.40.50.720">
    <property type="entry name" value="NAD(P)-binding Rossmann-like Domain"/>
    <property type="match status" value="1"/>
</dbReference>
<proteinExistence type="predicted"/>
<feature type="domain" description="Alcohol dehydrogenase-like N-terminal" evidence="3">
    <location>
        <begin position="23"/>
        <end position="129"/>
    </location>
</feature>
<dbReference type="InterPro" id="IPR013154">
    <property type="entry name" value="ADH-like_N"/>
</dbReference>
<dbReference type="CDD" id="cd08261">
    <property type="entry name" value="Zn_ADH7"/>
    <property type="match status" value="1"/>
</dbReference>
<dbReference type="Proteomes" id="UP000290637">
    <property type="component" value="Chromosome"/>
</dbReference>
<organism evidence="4 5">
    <name type="scientific">Pseudoduganella lutea</name>
    <dbReference type="NCBI Taxonomy" id="321985"/>
    <lineage>
        <taxon>Bacteria</taxon>
        <taxon>Pseudomonadati</taxon>
        <taxon>Pseudomonadota</taxon>
        <taxon>Betaproteobacteria</taxon>
        <taxon>Burkholderiales</taxon>
        <taxon>Oxalobacteraceae</taxon>
        <taxon>Telluria group</taxon>
        <taxon>Pseudoduganella</taxon>
    </lineage>
</organism>
<accession>A0A4V0Z358</accession>
<dbReference type="OrthoDB" id="5484143at2"/>
<keyword evidence="5" id="KW-1185">Reference proteome</keyword>
<name>A0A4V0Z358_9BURK</name>
<dbReference type="PANTHER" id="PTHR43401">
    <property type="entry name" value="L-THREONINE 3-DEHYDROGENASE"/>
    <property type="match status" value="1"/>
</dbReference>
<evidence type="ECO:0000313" key="5">
    <source>
        <dbReference type="Proteomes" id="UP000290637"/>
    </source>
</evidence>
<dbReference type="PANTHER" id="PTHR43401:SF3">
    <property type="entry name" value="L-GALACTONATE-5-DEHYDROGENASE"/>
    <property type="match status" value="1"/>
</dbReference>